<dbReference type="RefSeq" id="WP_019224656.1">
    <property type="nucleotide sequence ID" value="NZ_CP046996.1"/>
</dbReference>
<proteinExistence type="predicted"/>
<evidence type="ECO:0000256" key="6">
    <source>
        <dbReference type="ARBA" id="ARBA00023163"/>
    </source>
</evidence>
<keyword evidence="2 8" id="KW-0597">Phosphoprotein</keyword>
<comment type="function">
    <text evidence="7">May play the central regulatory role in sporulation. It may be an element of the effector pathway responsible for the activation of sporulation genes in response to nutritional stress. Spo0A may act in concert with spo0H (a sigma factor) to control the expression of some genes that are critical to the sporulation process.</text>
</comment>
<protein>
    <recommendedName>
        <fullName evidence="1">Stage 0 sporulation protein A homolog</fullName>
    </recommendedName>
</protein>
<dbReference type="GO" id="GO:0006355">
    <property type="term" value="P:regulation of DNA-templated transcription"/>
    <property type="evidence" value="ECO:0007669"/>
    <property type="project" value="InterPro"/>
</dbReference>
<dbReference type="GO" id="GO:0000976">
    <property type="term" value="F:transcription cis-regulatory region binding"/>
    <property type="evidence" value="ECO:0007669"/>
    <property type="project" value="TreeGrafter"/>
</dbReference>
<evidence type="ECO:0000256" key="1">
    <source>
        <dbReference type="ARBA" id="ARBA00018672"/>
    </source>
</evidence>
<dbReference type="CDD" id="cd17574">
    <property type="entry name" value="REC_OmpR"/>
    <property type="match status" value="1"/>
</dbReference>
<dbReference type="PANTHER" id="PTHR48111:SF40">
    <property type="entry name" value="PHOSPHATE REGULON TRANSCRIPTIONAL REGULATORY PROTEIN PHOB"/>
    <property type="match status" value="1"/>
</dbReference>
<dbReference type="PROSITE" id="PS51755">
    <property type="entry name" value="OMPR_PHOB"/>
    <property type="match status" value="1"/>
</dbReference>
<dbReference type="InterPro" id="IPR036388">
    <property type="entry name" value="WH-like_DNA-bd_sf"/>
</dbReference>
<dbReference type="InterPro" id="IPR001789">
    <property type="entry name" value="Sig_transdc_resp-reg_receiver"/>
</dbReference>
<dbReference type="InterPro" id="IPR039420">
    <property type="entry name" value="WalR-like"/>
</dbReference>
<accession>A0A857DLW9</accession>
<dbReference type="PANTHER" id="PTHR48111">
    <property type="entry name" value="REGULATOR OF RPOS"/>
    <property type="match status" value="1"/>
</dbReference>
<evidence type="ECO:0000313" key="12">
    <source>
        <dbReference type="EMBL" id="QHA01598.1"/>
    </source>
</evidence>
<dbReference type="GO" id="GO:0032993">
    <property type="term" value="C:protein-DNA complex"/>
    <property type="evidence" value="ECO:0007669"/>
    <property type="project" value="TreeGrafter"/>
</dbReference>
<sequence length="234" mass="27080">MTSILVVDDDHNICQLLELYLLNEGYQLYMVHDGSSALDVLRTEKTDLVILDIMLPVINGWEVCKMIRQISSVPIIMLTACDLMEDKIQGFELGVDDYIVKPFEPRELVARVKARLKNVQGYETKDRADQQAETNVLNIGNIQVDMNRYEARLEGEKIELKPKEIQLLYFLLKNRNMVFTRDQLLEKVWGYSYEGDTRTVDVHINKLREKLEGVYSNCRISTVWGVGYKLEIDG</sequence>
<name>A0A857DLW9_9FIRM</name>
<organism evidence="12 13">
    <name type="scientific">Dehalobacter restrictus</name>
    <dbReference type="NCBI Taxonomy" id="55583"/>
    <lineage>
        <taxon>Bacteria</taxon>
        <taxon>Bacillati</taxon>
        <taxon>Bacillota</taxon>
        <taxon>Clostridia</taxon>
        <taxon>Eubacteriales</taxon>
        <taxon>Desulfitobacteriaceae</taxon>
        <taxon>Dehalobacter</taxon>
    </lineage>
</organism>
<keyword evidence="4" id="KW-0805">Transcription regulation</keyword>
<dbReference type="Proteomes" id="UP000430508">
    <property type="component" value="Chromosome"/>
</dbReference>
<dbReference type="GO" id="GO:0005829">
    <property type="term" value="C:cytosol"/>
    <property type="evidence" value="ECO:0007669"/>
    <property type="project" value="TreeGrafter"/>
</dbReference>
<evidence type="ECO:0000256" key="8">
    <source>
        <dbReference type="PROSITE-ProRule" id="PRU00169"/>
    </source>
</evidence>
<dbReference type="SUPFAM" id="SSF52172">
    <property type="entry name" value="CheY-like"/>
    <property type="match status" value="1"/>
</dbReference>
<evidence type="ECO:0000256" key="5">
    <source>
        <dbReference type="ARBA" id="ARBA00023125"/>
    </source>
</evidence>
<feature type="DNA-binding region" description="OmpR/PhoB-type" evidence="9">
    <location>
        <begin position="134"/>
        <end position="232"/>
    </location>
</feature>
<evidence type="ECO:0000256" key="4">
    <source>
        <dbReference type="ARBA" id="ARBA00023015"/>
    </source>
</evidence>
<gene>
    <name evidence="12" type="ORF">GQ588_13590</name>
</gene>
<dbReference type="EMBL" id="CP046996">
    <property type="protein sequence ID" value="QHA01598.1"/>
    <property type="molecule type" value="Genomic_DNA"/>
</dbReference>
<evidence type="ECO:0000256" key="9">
    <source>
        <dbReference type="PROSITE-ProRule" id="PRU01091"/>
    </source>
</evidence>
<dbReference type="FunFam" id="1.10.10.10:FF:000018">
    <property type="entry name" value="DNA-binding response regulator ResD"/>
    <property type="match status" value="1"/>
</dbReference>
<evidence type="ECO:0000313" key="13">
    <source>
        <dbReference type="Proteomes" id="UP000430508"/>
    </source>
</evidence>
<dbReference type="CDD" id="cd00383">
    <property type="entry name" value="trans_reg_C"/>
    <property type="match status" value="1"/>
</dbReference>
<dbReference type="InterPro" id="IPR016032">
    <property type="entry name" value="Sig_transdc_resp-reg_C-effctor"/>
</dbReference>
<dbReference type="Pfam" id="PF00486">
    <property type="entry name" value="Trans_reg_C"/>
    <property type="match status" value="1"/>
</dbReference>
<dbReference type="PROSITE" id="PS50110">
    <property type="entry name" value="RESPONSE_REGULATORY"/>
    <property type="match status" value="1"/>
</dbReference>
<evidence type="ECO:0000256" key="7">
    <source>
        <dbReference type="ARBA" id="ARBA00024867"/>
    </source>
</evidence>
<keyword evidence="5 9" id="KW-0238">DNA-binding</keyword>
<evidence type="ECO:0000256" key="2">
    <source>
        <dbReference type="ARBA" id="ARBA00022553"/>
    </source>
</evidence>
<dbReference type="InterPro" id="IPR011006">
    <property type="entry name" value="CheY-like_superfamily"/>
</dbReference>
<reference evidence="12 13" key="1">
    <citation type="submission" date="2019-12" db="EMBL/GenBank/DDBJ databases">
        <title>Sequence classification of anaerobic respiratory reductive dehalogenases: First we see many, then we see few.</title>
        <authorList>
            <person name="Molenda O."/>
            <person name="Puentes Jacome L.A."/>
            <person name="Cao X."/>
            <person name="Nesbo C.L."/>
            <person name="Tang S."/>
            <person name="Morson N."/>
            <person name="Patron J."/>
            <person name="Lomheim L."/>
            <person name="Wishart D.S."/>
            <person name="Edwards E.A."/>
        </authorList>
    </citation>
    <scope>NUCLEOTIDE SEQUENCE [LARGE SCALE GENOMIC DNA]</scope>
    <source>
        <strain evidence="12 13">12DCA</strain>
    </source>
</reference>
<feature type="domain" description="OmpR/PhoB-type" evidence="11">
    <location>
        <begin position="134"/>
        <end position="232"/>
    </location>
</feature>
<dbReference type="Pfam" id="PF00072">
    <property type="entry name" value="Response_reg"/>
    <property type="match status" value="1"/>
</dbReference>
<evidence type="ECO:0000259" key="11">
    <source>
        <dbReference type="PROSITE" id="PS51755"/>
    </source>
</evidence>
<dbReference type="SUPFAM" id="SSF46894">
    <property type="entry name" value="C-terminal effector domain of the bipartite response regulators"/>
    <property type="match status" value="1"/>
</dbReference>
<dbReference type="Gene3D" id="6.10.250.690">
    <property type="match status" value="1"/>
</dbReference>
<keyword evidence="6" id="KW-0804">Transcription</keyword>
<keyword evidence="3" id="KW-0902">Two-component regulatory system</keyword>
<evidence type="ECO:0000259" key="10">
    <source>
        <dbReference type="PROSITE" id="PS50110"/>
    </source>
</evidence>
<dbReference type="InterPro" id="IPR001867">
    <property type="entry name" value="OmpR/PhoB-type_DNA-bd"/>
</dbReference>
<dbReference type="AlphaFoldDB" id="A0A857DLW9"/>
<dbReference type="SMART" id="SM00862">
    <property type="entry name" value="Trans_reg_C"/>
    <property type="match status" value="1"/>
</dbReference>
<dbReference type="Gene3D" id="3.40.50.2300">
    <property type="match status" value="1"/>
</dbReference>
<dbReference type="FunFam" id="3.40.50.2300:FF:000001">
    <property type="entry name" value="DNA-binding response regulator PhoB"/>
    <property type="match status" value="1"/>
</dbReference>
<dbReference type="Gene3D" id="1.10.10.10">
    <property type="entry name" value="Winged helix-like DNA-binding domain superfamily/Winged helix DNA-binding domain"/>
    <property type="match status" value="1"/>
</dbReference>
<dbReference type="GO" id="GO:0000156">
    <property type="term" value="F:phosphorelay response regulator activity"/>
    <property type="evidence" value="ECO:0007669"/>
    <property type="project" value="TreeGrafter"/>
</dbReference>
<feature type="domain" description="Response regulatory" evidence="10">
    <location>
        <begin position="3"/>
        <end position="116"/>
    </location>
</feature>
<feature type="modified residue" description="4-aspartylphosphate" evidence="8">
    <location>
        <position position="52"/>
    </location>
</feature>
<evidence type="ECO:0000256" key="3">
    <source>
        <dbReference type="ARBA" id="ARBA00023012"/>
    </source>
</evidence>
<dbReference type="SMART" id="SM00448">
    <property type="entry name" value="REC"/>
    <property type="match status" value="1"/>
</dbReference>